<dbReference type="Pfam" id="PF00665">
    <property type="entry name" value="rve"/>
    <property type="match status" value="1"/>
</dbReference>
<keyword evidence="1" id="KW-0479">Metal-binding</keyword>
<dbReference type="PANTHER" id="PTHR42648">
    <property type="entry name" value="TRANSPOSASE, PUTATIVE-RELATED"/>
    <property type="match status" value="1"/>
</dbReference>
<dbReference type="GO" id="GO:0016787">
    <property type="term" value="F:hydrolase activity"/>
    <property type="evidence" value="ECO:0007669"/>
    <property type="project" value="UniProtKB-KW"/>
</dbReference>
<dbReference type="EMBL" id="BKCJ010002090">
    <property type="protein sequence ID" value="GEU46177.1"/>
    <property type="molecule type" value="Genomic_DNA"/>
</dbReference>
<dbReference type="InterPro" id="IPR036397">
    <property type="entry name" value="RNaseH_sf"/>
</dbReference>
<evidence type="ECO:0000313" key="5">
    <source>
        <dbReference type="EMBL" id="GEU46177.1"/>
    </source>
</evidence>
<keyword evidence="2" id="KW-0378">Hydrolase</keyword>
<dbReference type="GO" id="GO:0003676">
    <property type="term" value="F:nucleic acid binding"/>
    <property type="evidence" value="ECO:0007669"/>
    <property type="project" value="InterPro"/>
</dbReference>
<dbReference type="InterPro" id="IPR001584">
    <property type="entry name" value="Integrase_cat-core"/>
</dbReference>
<sequence length="1294" mass="150491">MSNPKDITDPTTTMNMALALMDKAFKLNYSTPTNNNQRISSNPHNRQITQLGMNMGQDRQMQMVRGNANQNLNGNGNLVATRAKGNAAGKNGNQIRCYNYRGVGHFARNSAADLDEIEEVNANYILMANLQQASTSEEQYTELLEPVPESHQVSQNDNSIISEVGETHALSNPVTSNSVPAPQESKVMKNDKVIAPGMFRINPFKTSREEKHVPNTVRARIDSTKTRRPQPRSNTKNDRVPSASMNSCNKKNRVKVEEHHRNLLLSKNKKHMSSAYNNFKLDSHTVISKVVCAMCKQCLIFVNHDVCLHNYVNGKTSHGKKKANVSIKEKQKKQQLKVKKTKKVGFIERTATPKPSKPRFFLRWSPTGRLFDLKGKIIESSESESQSDCSNGDNECTSNTIEPKIKRFLNSTSLLVQNSRQRLHLLHIDLCGPMRIAGINGKRYVLVILEDYSSYTWVHFLRSKDEAPEVIKTFLKRITVLLQSPVITIRTNNGTEFKNQVLKEYFDSVGISHQMSSVKTPQQNGVVERRNWTLVEAARTMLIFSRAPLFLWAKAIATACFTQNRSIIHCRFNKTPYELINDRKPDISFLHVFRALCYPKNDRKDIGKLGAKRDIGFFIGYSADSYGDMCMFALTVSTMEPKNVKEAMTDPAWIESMQEELLQFEMEGIDFKESFAPVARMEAIRIFLAYVAHKSFSVFQMDVKTTFLHCSLKKDVYVCQPKGFIDVDHPSHVYKLKKDLYGLKQVPMAWYDEFSMFLPQNHFFKGTIDPMLFIRRFYDDILVVQVYIDDIIFGSTHPRYIQLFFDLMKSRFEMSMMEEMTFFLGLQVNQSPYGIFIKQSNYVLEILKKYGMESCDPVGTPMEIKDKFDLDQNGTPVDATKYHSMIGALMYLTSSRPDIIHVTCLCAQYQAKPTEKHLKEVKRIFRCKDTFKSTSGGAQFLGEKLVPRNQLEGRRKTTMKMLILEEYMKNARDEYGWKVVESEQWLDLKYGDHETMDDNIKKEVIATWLIRSYKWKFKYYLEIKKQRETYAREVDMEYNPSNVVFAEWLALKFYNHLEMDWYTKNALWVYWMRRDDEVVLTDEELSNLAETKENEDDGIVEIFRIETDIFDFETPLCKAFDESSYLLKVDTDLFTHDIPRFKTYEEFKNEWISEWNKGIPWVLEEPWSENRVPYQVIKHICEPFHFKNGKTKWPTYHEWYYNLEDGKLKDETLEQKAIYEGSWGEATRGMMNYCAWLKKCFGDFQELNYELMGVIQGKWEPKDDQDIGKIQKNKGRNDAPCYAKDEEEQYNEQR</sequence>
<feature type="region of interest" description="Disordered" evidence="3">
    <location>
        <begin position="217"/>
        <end position="246"/>
    </location>
</feature>
<organism evidence="5">
    <name type="scientific">Tanacetum cinerariifolium</name>
    <name type="common">Dalmatian daisy</name>
    <name type="synonym">Chrysanthemum cinerariifolium</name>
    <dbReference type="NCBI Taxonomy" id="118510"/>
    <lineage>
        <taxon>Eukaryota</taxon>
        <taxon>Viridiplantae</taxon>
        <taxon>Streptophyta</taxon>
        <taxon>Embryophyta</taxon>
        <taxon>Tracheophyta</taxon>
        <taxon>Spermatophyta</taxon>
        <taxon>Magnoliopsida</taxon>
        <taxon>eudicotyledons</taxon>
        <taxon>Gunneridae</taxon>
        <taxon>Pentapetalae</taxon>
        <taxon>asterids</taxon>
        <taxon>campanulids</taxon>
        <taxon>Asterales</taxon>
        <taxon>Asteraceae</taxon>
        <taxon>Asteroideae</taxon>
        <taxon>Anthemideae</taxon>
        <taxon>Anthemidinae</taxon>
        <taxon>Tanacetum</taxon>
    </lineage>
</organism>
<name>A0A6L2KBU2_TANCI</name>
<dbReference type="SUPFAM" id="SSF53098">
    <property type="entry name" value="Ribonuclease H-like"/>
    <property type="match status" value="1"/>
</dbReference>
<proteinExistence type="predicted"/>
<dbReference type="GO" id="GO:0015074">
    <property type="term" value="P:DNA integration"/>
    <property type="evidence" value="ECO:0007669"/>
    <property type="project" value="InterPro"/>
</dbReference>
<dbReference type="InterPro" id="IPR043502">
    <property type="entry name" value="DNA/RNA_pol_sf"/>
</dbReference>
<evidence type="ECO:0000256" key="1">
    <source>
        <dbReference type="ARBA" id="ARBA00022723"/>
    </source>
</evidence>
<gene>
    <name evidence="5" type="ORF">Tci_018155</name>
</gene>
<evidence type="ECO:0000256" key="3">
    <source>
        <dbReference type="SAM" id="MobiDB-lite"/>
    </source>
</evidence>
<feature type="region of interest" description="Disordered" evidence="3">
    <location>
        <begin position="1264"/>
        <end position="1294"/>
    </location>
</feature>
<dbReference type="GO" id="GO:0046872">
    <property type="term" value="F:metal ion binding"/>
    <property type="evidence" value="ECO:0007669"/>
    <property type="project" value="UniProtKB-KW"/>
</dbReference>
<dbReference type="Pfam" id="PF07727">
    <property type="entry name" value="RVT_2"/>
    <property type="match status" value="1"/>
</dbReference>
<dbReference type="PANTHER" id="PTHR42648:SF18">
    <property type="entry name" value="RETROTRANSPOSON, UNCLASSIFIED-LIKE PROTEIN"/>
    <property type="match status" value="1"/>
</dbReference>
<accession>A0A6L2KBU2</accession>
<feature type="compositionally biased region" description="Acidic residues" evidence="3">
    <location>
        <begin position="1285"/>
        <end position="1294"/>
    </location>
</feature>
<evidence type="ECO:0000259" key="4">
    <source>
        <dbReference type="PROSITE" id="PS50994"/>
    </source>
</evidence>
<feature type="domain" description="Integrase catalytic" evidence="4">
    <location>
        <begin position="417"/>
        <end position="584"/>
    </location>
</feature>
<evidence type="ECO:0000256" key="2">
    <source>
        <dbReference type="ARBA" id="ARBA00022801"/>
    </source>
</evidence>
<dbReference type="Gene3D" id="3.30.420.10">
    <property type="entry name" value="Ribonuclease H-like superfamily/Ribonuclease H"/>
    <property type="match status" value="1"/>
</dbReference>
<dbReference type="SUPFAM" id="SSF56672">
    <property type="entry name" value="DNA/RNA polymerases"/>
    <property type="match status" value="1"/>
</dbReference>
<comment type="caution">
    <text evidence="5">The sequence shown here is derived from an EMBL/GenBank/DDBJ whole genome shotgun (WGS) entry which is preliminary data.</text>
</comment>
<reference evidence="5" key="1">
    <citation type="journal article" date="2019" name="Sci. Rep.">
        <title>Draft genome of Tanacetum cinerariifolium, the natural source of mosquito coil.</title>
        <authorList>
            <person name="Yamashiro T."/>
            <person name="Shiraishi A."/>
            <person name="Satake H."/>
            <person name="Nakayama K."/>
        </authorList>
    </citation>
    <scope>NUCLEOTIDE SEQUENCE</scope>
</reference>
<dbReference type="InterPro" id="IPR013103">
    <property type="entry name" value="RVT_2"/>
</dbReference>
<dbReference type="PROSITE" id="PS50994">
    <property type="entry name" value="INTEGRASE"/>
    <property type="match status" value="1"/>
</dbReference>
<protein>
    <recommendedName>
        <fullName evidence="4">Integrase catalytic domain-containing protein</fullName>
    </recommendedName>
</protein>
<dbReference type="InterPro" id="IPR039537">
    <property type="entry name" value="Retrotran_Ty1/copia-like"/>
</dbReference>
<dbReference type="InterPro" id="IPR012337">
    <property type="entry name" value="RNaseH-like_sf"/>
</dbReference>